<dbReference type="InterPro" id="IPR016449">
    <property type="entry name" value="K_chnl_inward-rec_Kir"/>
</dbReference>
<keyword evidence="4 11" id="KW-0812">Transmembrane</keyword>
<dbReference type="OMA" id="VEINGCE"/>
<feature type="region of interest" description="Disordered" evidence="12">
    <location>
        <begin position="1"/>
        <end position="22"/>
    </location>
</feature>
<keyword evidence="6 11" id="KW-0630">Potassium</keyword>
<evidence type="ECO:0000256" key="11">
    <source>
        <dbReference type="RuleBase" id="RU003822"/>
    </source>
</evidence>
<feature type="transmembrane region" description="Helical" evidence="13">
    <location>
        <begin position="213"/>
        <end position="235"/>
    </location>
</feature>
<comment type="similarity">
    <text evidence="11">Belongs to the inward rectifier-type potassium channel (TC 1.A.2.1) family.</text>
</comment>
<evidence type="ECO:0000256" key="13">
    <source>
        <dbReference type="SAM" id="Phobius"/>
    </source>
</evidence>
<evidence type="ECO:0000259" key="14">
    <source>
        <dbReference type="Pfam" id="PF01007"/>
    </source>
</evidence>
<evidence type="ECO:0000259" key="15">
    <source>
        <dbReference type="Pfam" id="PF17655"/>
    </source>
</evidence>
<dbReference type="GO" id="GO:0005242">
    <property type="term" value="F:inward rectifier potassium channel activity"/>
    <property type="evidence" value="ECO:0007669"/>
    <property type="project" value="InterPro"/>
</dbReference>
<evidence type="ECO:0000256" key="1">
    <source>
        <dbReference type="ARBA" id="ARBA00004141"/>
    </source>
</evidence>
<keyword evidence="2 11" id="KW-0813">Transport</keyword>
<feature type="transmembrane region" description="Helical" evidence="13">
    <location>
        <begin position="138"/>
        <end position="161"/>
    </location>
</feature>
<keyword evidence="9 13" id="KW-0472">Membrane</keyword>
<dbReference type="GO" id="GO:1990573">
    <property type="term" value="P:potassium ion import across plasma membrane"/>
    <property type="evidence" value="ECO:0007669"/>
    <property type="project" value="TreeGrafter"/>
</dbReference>
<feature type="compositionally biased region" description="Basic and acidic residues" evidence="12">
    <location>
        <begin position="449"/>
        <end position="459"/>
    </location>
</feature>
<keyword evidence="10 11" id="KW-0407">Ion channel</keyword>
<evidence type="ECO:0000256" key="3">
    <source>
        <dbReference type="ARBA" id="ARBA00022538"/>
    </source>
</evidence>
<dbReference type="Gene3D" id="2.60.40.1400">
    <property type="entry name" value="G protein-activated inward rectifier potassium channel 1"/>
    <property type="match status" value="1"/>
</dbReference>
<reference evidence="16" key="1">
    <citation type="submission" date="2021-05" db="EMBL/GenBank/DDBJ databases">
        <title>The genome of the haptophyte Pavlova lutheri (Diacronema luteri, Pavlovales) - a model for lipid biosynthesis in eukaryotic algae.</title>
        <authorList>
            <person name="Hulatt C.J."/>
            <person name="Posewitz M.C."/>
        </authorList>
    </citation>
    <scope>NUCLEOTIDE SEQUENCE</scope>
    <source>
        <strain evidence="16">NIVA-4/92</strain>
    </source>
</reference>
<feature type="domain" description="Inward rectifier potassium channel C-terminal" evidence="15">
    <location>
        <begin position="524"/>
        <end position="590"/>
    </location>
</feature>
<comment type="caution">
    <text evidence="16">The sequence shown here is derived from an EMBL/GenBank/DDBJ whole genome shotgun (WGS) entry which is preliminary data.</text>
</comment>
<keyword evidence="8 11" id="KW-0406">Ion transport</keyword>
<evidence type="ECO:0000256" key="9">
    <source>
        <dbReference type="ARBA" id="ARBA00023136"/>
    </source>
</evidence>
<evidence type="ECO:0000256" key="4">
    <source>
        <dbReference type="ARBA" id="ARBA00022692"/>
    </source>
</evidence>
<feature type="compositionally biased region" description="Low complexity" evidence="12">
    <location>
        <begin position="418"/>
        <end position="428"/>
    </location>
</feature>
<organism evidence="16 17">
    <name type="scientific">Diacronema lutheri</name>
    <name type="common">Unicellular marine alga</name>
    <name type="synonym">Monochrysis lutheri</name>
    <dbReference type="NCBI Taxonomy" id="2081491"/>
    <lineage>
        <taxon>Eukaryota</taxon>
        <taxon>Haptista</taxon>
        <taxon>Haptophyta</taxon>
        <taxon>Pavlovophyceae</taxon>
        <taxon>Pavlovales</taxon>
        <taxon>Pavlovaceae</taxon>
        <taxon>Diacronema</taxon>
    </lineage>
</organism>
<dbReference type="PANTHER" id="PTHR11767:SF103">
    <property type="entry name" value="POTASSIUM CHANNEL INWARDLY RECTIFYING TRANSMEMBRANE DOMAIN-CONTAINING PROTEIN"/>
    <property type="match status" value="1"/>
</dbReference>
<evidence type="ECO:0000313" key="17">
    <source>
        <dbReference type="Proteomes" id="UP000751190"/>
    </source>
</evidence>
<protein>
    <recommendedName>
        <fullName evidence="18">Inward rectifier potassium channel C-terminal domain-containing protein</fullName>
    </recommendedName>
</protein>
<keyword evidence="17" id="KW-1185">Reference proteome</keyword>
<dbReference type="InterPro" id="IPR040445">
    <property type="entry name" value="Kir_TM"/>
</dbReference>
<sequence length="603" mass="65579">MTSSGESRAPNGADGRAEPALRRPLMRSVPLVRSFDGLRGRTHTTGEWPAVDTDEGDVRPRGELLASLRDFFADRWWSSDANRFYARPAGGNARLVVRDYPFHQSSGKLNMAFTLPPDARRLFTYDMFHVLVQAPTKLLLALVAGTYTSVVVGFALVYMLADKTDPTCHLGLDDAPLTFHTAFAFAVETQATIGYGIPSEGAAYFSGCPTLPIIVYCHSLMVWILNAALIGGTLARLSRANLRAVEIVFSDKACVQCIRGDFYLRFQVAELAYFRFHPAVEAHVRCYAVLHETDASAQLSCPFQTRAMRLTHPDDTRGAMLFLPVPSAIMHAIDEWSPLYPPPLARHRRRREALLDRSRPAVRELLRYPHLTGYSFPGLLQRAADLETVHAVRELVEEQDAPPGSPPAAAERARPRARAAPTPNASNGAGSGGSDAETPAVSRGASAGVHERDRHDRHTAWARGGGGSGGASGRQAQPGMTRVESAAAMDQLGLSSIGGPALRAAGGAPDDAAALRFQEELRAHVTRSDIEVIAIVEAIDPQTSNTFQARHSYKGCDIVYDHTFVPCMSFEADGRALFDLCKFHQTQPCTFNARDIGPVSSHA</sequence>
<dbReference type="SUPFAM" id="SSF81296">
    <property type="entry name" value="E set domains"/>
    <property type="match status" value="2"/>
</dbReference>
<dbReference type="SUPFAM" id="SSF81324">
    <property type="entry name" value="Voltage-gated potassium channels"/>
    <property type="match status" value="1"/>
</dbReference>
<dbReference type="OrthoDB" id="273257at2759"/>
<evidence type="ECO:0000256" key="6">
    <source>
        <dbReference type="ARBA" id="ARBA00022958"/>
    </source>
</evidence>
<evidence type="ECO:0000256" key="8">
    <source>
        <dbReference type="ARBA" id="ARBA00023065"/>
    </source>
</evidence>
<dbReference type="Gene3D" id="1.10.287.70">
    <property type="match status" value="1"/>
</dbReference>
<dbReference type="GO" id="GO:0034765">
    <property type="term" value="P:regulation of monoatomic ion transmembrane transport"/>
    <property type="evidence" value="ECO:0007669"/>
    <property type="project" value="TreeGrafter"/>
</dbReference>
<accession>A0A8J5XDD3</accession>
<keyword evidence="3 11" id="KW-0633">Potassium transport</keyword>
<feature type="compositionally biased region" description="Gly residues" evidence="12">
    <location>
        <begin position="463"/>
        <end position="472"/>
    </location>
</feature>
<dbReference type="InterPro" id="IPR014756">
    <property type="entry name" value="Ig_E-set"/>
</dbReference>
<comment type="subcellular location">
    <subcellularLocation>
        <location evidence="1 11">Membrane</location>
        <topology evidence="1 11">Multi-pass membrane protein</topology>
    </subcellularLocation>
</comment>
<dbReference type="Proteomes" id="UP000751190">
    <property type="component" value="Unassembled WGS sequence"/>
</dbReference>
<feature type="region of interest" description="Disordered" evidence="12">
    <location>
        <begin position="396"/>
        <end position="479"/>
    </location>
</feature>
<dbReference type="Pfam" id="PF01007">
    <property type="entry name" value="IRK"/>
    <property type="match status" value="1"/>
</dbReference>
<evidence type="ECO:0008006" key="18">
    <source>
        <dbReference type="Google" id="ProtNLM"/>
    </source>
</evidence>
<dbReference type="InterPro" id="IPR013518">
    <property type="entry name" value="K_chnl_inward-rec_Kir_cyto"/>
</dbReference>
<keyword evidence="7 13" id="KW-1133">Transmembrane helix</keyword>
<dbReference type="EMBL" id="JAGTXO010000031">
    <property type="protein sequence ID" value="KAG8460650.1"/>
    <property type="molecule type" value="Genomic_DNA"/>
</dbReference>
<keyword evidence="5 11" id="KW-0851">Voltage-gated channel</keyword>
<dbReference type="Pfam" id="PF17655">
    <property type="entry name" value="IRK_C"/>
    <property type="match status" value="2"/>
</dbReference>
<feature type="domain" description="Potassium channel inwardly rectifying transmembrane" evidence="14">
    <location>
        <begin position="106"/>
        <end position="240"/>
    </location>
</feature>
<evidence type="ECO:0000256" key="10">
    <source>
        <dbReference type="ARBA" id="ARBA00023303"/>
    </source>
</evidence>
<evidence type="ECO:0000256" key="5">
    <source>
        <dbReference type="ARBA" id="ARBA00022882"/>
    </source>
</evidence>
<evidence type="ECO:0000313" key="16">
    <source>
        <dbReference type="EMBL" id="KAG8460650.1"/>
    </source>
</evidence>
<evidence type="ECO:0000256" key="12">
    <source>
        <dbReference type="SAM" id="MobiDB-lite"/>
    </source>
</evidence>
<dbReference type="GO" id="GO:0034702">
    <property type="term" value="C:monoatomic ion channel complex"/>
    <property type="evidence" value="ECO:0007669"/>
    <property type="project" value="UniProtKB-KW"/>
</dbReference>
<gene>
    <name evidence="16" type="ORF">KFE25_011425</name>
</gene>
<dbReference type="AlphaFoldDB" id="A0A8J5XDD3"/>
<proteinExistence type="inferred from homology"/>
<feature type="domain" description="Inward rectifier potassium channel C-terminal" evidence="15">
    <location>
        <begin position="247"/>
        <end position="340"/>
    </location>
</feature>
<evidence type="ECO:0000256" key="2">
    <source>
        <dbReference type="ARBA" id="ARBA00022448"/>
    </source>
</evidence>
<dbReference type="InterPro" id="IPR041647">
    <property type="entry name" value="IRK_C"/>
</dbReference>
<name>A0A8J5XDD3_DIALT</name>
<evidence type="ECO:0000256" key="7">
    <source>
        <dbReference type="ARBA" id="ARBA00022989"/>
    </source>
</evidence>
<dbReference type="GO" id="GO:0005886">
    <property type="term" value="C:plasma membrane"/>
    <property type="evidence" value="ECO:0007669"/>
    <property type="project" value="TreeGrafter"/>
</dbReference>
<dbReference type="PANTHER" id="PTHR11767">
    <property type="entry name" value="INWARD RECTIFIER POTASSIUM CHANNEL"/>
    <property type="match status" value="1"/>
</dbReference>